<protein>
    <submittedName>
        <fullName evidence="1">Uncharacterized protein</fullName>
    </submittedName>
</protein>
<evidence type="ECO:0000313" key="1">
    <source>
        <dbReference type="EMBL" id="KAJ0390812.1"/>
    </source>
</evidence>
<reference evidence="1" key="1">
    <citation type="submission" date="2021-12" db="EMBL/GenBank/DDBJ databases">
        <title>Prjna785345.</title>
        <authorList>
            <person name="Rujirawat T."/>
            <person name="Krajaejun T."/>
        </authorList>
    </citation>
    <scope>NUCLEOTIDE SEQUENCE</scope>
    <source>
        <strain evidence="1">Pi057C3</strain>
    </source>
</reference>
<organism evidence="1 2">
    <name type="scientific">Pythium insidiosum</name>
    <name type="common">Pythiosis disease agent</name>
    <dbReference type="NCBI Taxonomy" id="114742"/>
    <lineage>
        <taxon>Eukaryota</taxon>
        <taxon>Sar</taxon>
        <taxon>Stramenopiles</taxon>
        <taxon>Oomycota</taxon>
        <taxon>Peronosporomycetes</taxon>
        <taxon>Pythiales</taxon>
        <taxon>Pythiaceae</taxon>
        <taxon>Pythium</taxon>
    </lineage>
</organism>
<sequence length="388" mass="42527">MESQSIQHHFDVKAGERVQKAAHLKRHITSAATCVKDCVAILQETHYNRLLQEAAFHFCKFYEYKNGGVAPKMCDAGSKTTYFTLGQVLEMRAWSPLAYNTVKIRGLLPTKPVYSKAHRRFYPFVDLKRLRDGSTIDFALPLWDIDWIRSHGWISATAAADRLPSVYIDSMLVYLPLQINAALGNPATSSLSTTVQVKTTDTQYLSSATAKRKYVLPPQTFTTDVTYGATWCLDENRIANPYDVAARCVQSDAASDVCLRVPGTSQVQNQKRLLPSLFSTWQLSATFAGTPSGALDLLVPRTNIDWSLLNGTAPDAETVGDLHLIVDAVVVQISDSRQESAGLEAVEDAGGATCCAPDEFRATKSKCHKCSRGTVGAARGFACVPIRA</sequence>
<keyword evidence="2" id="KW-1185">Reference proteome</keyword>
<accession>A0AAD5LS57</accession>
<name>A0AAD5LS57_PYTIN</name>
<gene>
    <name evidence="1" type="ORF">P43SY_012019</name>
</gene>
<evidence type="ECO:0000313" key="2">
    <source>
        <dbReference type="Proteomes" id="UP001209570"/>
    </source>
</evidence>
<dbReference type="EMBL" id="JAKCXM010001590">
    <property type="protein sequence ID" value="KAJ0390812.1"/>
    <property type="molecule type" value="Genomic_DNA"/>
</dbReference>
<dbReference type="Proteomes" id="UP001209570">
    <property type="component" value="Unassembled WGS sequence"/>
</dbReference>
<dbReference type="AlphaFoldDB" id="A0AAD5LS57"/>
<proteinExistence type="predicted"/>
<comment type="caution">
    <text evidence="1">The sequence shown here is derived from an EMBL/GenBank/DDBJ whole genome shotgun (WGS) entry which is preliminary data.</text>
</comment>